<reference evidence="1 2" key="1">
    <citation type="journal article" date="2016" name="Gut Pathog.">
        <title>Whole genome sequencing of "Faecalibaculum rodentium" ALO17, isolated from C57BL/6J laboratory mouse feces.</title>
        <authorList>
            <person name="Lim S."/>
            <person name="Chang D.H."/>
            <person name="Ahn S."/>
            <person name="Kim B.C."/>
        </authorList>
    </citation>
    <scope>NUCLEOTIDE SEQUENCE [LARGE SCALE GENOMIC DNA]</scope>
    <source>
        <strain evidence="1 2">Alo17</strain>
    </source>
</reference>
<organism evidence="1 2">
    <name type="scientific">Faecalibaculum rodentium</name>
    <dbReference type="NCBI Taxonomy" id="1702221"/>
    <lineage>
        <taxon>Bacteria</taxon>
        <taxon>Bacillati</taxon>
        <taxon>Bacillota</taxon>
        <taxon>Erysipelotrichia</taxon>
        <taxon>Erysipelotrichales</taxon>
        <taxon>Erysipelotrichaceae</taxon>
        <taxon>Faecalibaculum</taxon>
    </lineage>
</organism>
<name>A0A140DUD9_9FIRM</name>
<keyword evidence="2" id="KW-1185">Reference proteome</keyword>
<evidence type="ECO:0000313" key="1">
    <source>
        <dbReference type="EMBL" id="AMK54266.1"/>
    </source>
</evidence>
<protein>
    <submittedName>
        <fullName evidence="1">Uncharacterized protein</fullName>
    </submittedName>
</protein>
<proteinExistence type="predicted"/>
<dbReference type="EMBL" id="CP011391">
    <property type="protein sequence ID" value="AMK54266.1"/>
    <property type="molecule type" value="Genomic_DNA"/>
</dbReference>
<dbReference type="Proteomes" id="UP000069771">
    <property type="component" value="Chromosome"/>
</dbReference>
<evidence type="ECO:0000313" key="2">
    <source>
        <dbReference type="Proteomes" id="UP000069771"/>
    </source>
</evidence>
<gene>
    <name evidence="1" type="ORF">AALO17_11320</name>
</gene>
<accession>A0A140DUD9</accession>
<dbReference type="KEGG" id="fro:AALO17_11320"/>
<dbReference type="AlphaFoldDB" id="A0A140DUD9"/>
<sequence length="236" mass="25774">MITSQILGGCTAKEPIQKTSTVSLQPVYEACQSVDGDMESTNLSEALDSLESCTGVEVSRGGYTWQILRDDSGVSTVQIGQSPDTETWTVDIYSKDVQLNFVLIRETDKEWSLQQILSSDNKESADWDWDTMIWNLLFPGISVSDREECLKEAEKAGSNWQIPFTSENGADCLYEVTMNSCGLPATILLQSDGQIIWSTDVKILENGTDIQSELAGIAVQVGSGDINTGESVVLPN</sequence>